<protein>
    <submittedName>
        <fullName evidence="3">Uncharacterized protein</fullName>
    </submittedName>
</protein>
<evidence type="ECO:0000313" key="4">
    <source>
        <dbReference type="Proteomes" id="UP001497525"/>
    </source>
</evidence>
<feature type="region of interest" description="Disordered" evidence="1">
    <location>
        <begin position="29"/>
        <end position="49"/>
    </location>
</feature>
<feature type="chain" id="PRO_5043562122" evidence="2">
    <location>
        <begin position="23"/>
        <end position="82"/>
    </location>
</feature>
<sequence length="82" mass="9703">MRSHFCILLFCVVLIHTQWACGRSLWRDSPYTSDEEATGEPNYREASDEPLEVNYKPYSLLDLLQTKQPQKSYLVRKRPYYG</sequence>
<feature type="signal peptide" evidence="2">
    <location>
        <begin position="1"/>
        <end position="22"/>
    </location>
</feature>
<proteinExistence type="predicted"/>
<evidence type="ECO:0000256" key="1">
    <source>
        <dbReference type="SAM" id="MobiDB-lite"/>
    </source>
</evidence>
<dbReference type="EMBL" id="CAXLJL010001011">
    <property type="protein sequence ID" value="CAL5142315.1"/>
    <property type="molecule type" value="Genomic_DNA"/>
</dbReference>
<name>A0AAV2TYS8_CALDB</name>
<accession>A0AAV2TYS8</accession>
<evidence type="ECO:0000313" key="3">
    <source>
        <dbReference type="EMBL" id="CAL5142315.1"/>
    </source>
</evidence>
<keyword evidence="2" id="KW-0732">Signal</keyword>
<gene>
    <name evidence="3" type="ORF">CDAUBV1_LOCUS17557</name>
</gene>
<organism evidence="3 4">
    <name type="scientific">Calicophoron daubneyi</name>
    <name type="common">Rumen fluke</name>
    <name type="synonym">Paramphistomum daubneyi</name>
    <dbReference type="NCBI Taxonomy" id="300641"/>
    <lineage>
        <taxon>Eukaryota</taxon>
        <taxon>Metazoa</taxon>
        <taxon>Spiralia</taxon>
        <taxon>Lophotrochozoa</taxon>
        <taxon>Platyhelminthes</taxon>
        <taxon>Trematoda</taxon>
        <taxon>Digenea</taxon>
        <taxon>Plagiorchiida</taxon>
        <taxon>Pronocephalata</taxon>
        <taxon>Paramphistomoidea</taxon>
        <taxon>Paramphistomidae</taxon>
        <taxon>Calicophoron</taxon>
    </lineage>
</organism>
<comment type="caution">
    <text evidence="3">The sequence shown here is derived from an EMBL/GenBank/DDBJ whole genome shotgun (WGS) entry which is preliminary data.</text>
</comment>
<dbReference type="Proteomes" id="UP001497525">
    <property type="component" value="Unassembled WGS sequence"/>
</dbReference>
<evidence type="ECO:0000256" key="2">
    <source>
        <dbReference type="SAM" id="SignalP"/>
    </source>
</evidence>
<dbReference type="AlphaFoldDB" id="A0AAV2TYS8"/>
<reference evidence="3" key="1">
    <citation type="submission" date="2024-06" db="EMBL/GenBank/DDBJ databases">
        <authorList>
            <person name="Liu X."/>
            <person name="Lenzi L."/>
            <person name="Haldenby T S."/>
            <person name="Uol C."/>
        </authorList>
    </citation>
    <scope>NUCLEOTIDE SEQUENCE</scope>
</reference>